<reference evidence="9 10" key="1">
    <citation type="submission" date="2019-05" db="EMBL/GenBank/DDBJ databases">
        <authorList>
            <person name="Chen C."/>
        </authorList>
    </citation>
    <scope>NUCLEOTIDE SEQUENCE [LARGE SCALE GENOMIC DNA]</scope>
    <source>
        <strain evidence="9 10">HB172198</strain>
    </source>
</reference>
<evidence type="ECO:0000259" key="8">
    <source>
        <dbReference type="PROSITE" id="PS50928"/>
    </source>
</evidence>
<evidence type="ECO:0000313" key="10">
    <source>
        <dbReference type="Proteomes" id="UP000300879"/>
    </source>
</evidence>
<dbReference type="PROSITE" id="PS50928">
    <property type="entry name" value="ABC_TM1"/>
    <property type="match status" value="1"/>
</dbReference>
<feature type="transmembrane region" description="Helical" evidence="7">
    <location>
        <begin position="292"/>
        <end position="311"/>
    </location>
</feature>
<protein>
    <submittedName>
        <fullName evidence="9">Binding-protein-dependent transport systems inner membrane component</fullName>
    </submittedName>
</protein>
<keyword evidence="5 7" id="KW-1133">Transmembrane helix</keyword>
<feature type="transmembrane region" description="Helical" evidence="7">
    <location>
        <begin position="105"/>
        <end position="126"/>
    </location>
</feature>
<dbReference type="GO" id="GO:0005886">
    <property type="term" value="C:plasma membrane"/>
    <property type="evidence" value="ECO:0007669"/>
    <property type="project" value="UniProtKB-SubCell"/>
</dbReference>
<gene>
    <name evidence="9" type="ORF">E6C60_3339</name>
</gene>
<keyword evidence="6 7" id="KW-0472">Membrane</keyword>
<dbReference type="InterPro" id="IPR050809">
    <property type="entry name" value="UgpAE/MalFG_permease"/>
</dbReference>
<feature type="transmembrane region" description="Helical" evidence="7">
    <location>
        <begin position="138"/>
        <end position="158"/>
    </location>
</feature>
<evidence type="ECO:0000256" key="7">
    <source>
        <dbReference type="RuleBase" id="RU363032"/>
    </source>
</evidence>
<feature type="transmembrane region" description="Helical" evidence="7">
    <location>
        <begin position="199"/>
        <end position="220"/>
    </location>
</feature>
<dbReference type="RefSeq" id="WP_233281041.1">
    <property type="nucleotide sequence ID" value="NZ_CP040396.1"/>
</dbReference>
<comment type="subcellular location">
    <subcellularLocation>
        <location evidence="1 7">Cell membrane</location>
        <topology evidence="1 7">Multi-pass membrane protein</topology>
    </subcellularLocation>
</comment>
<dbReference type="PANTHER" id="PTHR43227">
    <property type="entry name" value="BLL4140 PROTEIN"/>
    <property type="match status" value="1"/>
</dbReference>
<dbReference type="CDD" id="cd06261">
    <property type="entry name" value="TM_PBP2"/>
    <property type="match status" value="1"/>
</dbReference>
<keyword evidence="10" id="KW-1185">Reference proteome</keyword>
<keyword evidence="3" id="KW-1003">Cell membrane</keyword>
<evidence type="ECO:0000256" key="2">
    <source>
        <dbReference type="ARBA" id="ARBA00022448"/>
    </source>
</evidence>
<keyword evidence="2 7" id="KW-0813">Transport</keyword>
<dbReference type="InterPro" id="IPR035906">
    <property type="entry name" value="MetI-like_sf"/>
</dbReference>
<dbReference type="EMBL" id="CP040396">
    <property type="protein sequence ID" value="QCT04050.1"/>
    <property type="molecule type" value="Genomic_DNA"/>
</dbReference>
<feature type="transmembrane region" description="Helical" evidence="7">
    <location>
        <begin position="37"/>
        <end position="56"/>
    </location>
</feature>
<evidence type="ECO:0000256" key="1">
    <source>
        <dbReference type="ARBA" id="ARBA00004651"/>
    </source>
</evidence>
<dbReference type="Pfam" id="PF00528">
    <property type="entry name" value="BPD_transp_1"/>
    <property type="match status" value="1"/>
</dbReference>
<evidence type="ECO:0000256" key="5">
    <source>
        <dbReference type="ARBA" id="ARBA00022989"/>
    </source>
</evidence>
<feature type="domain" description="ABC transmembrane type-1" evidence="8">
    <location>
        <begin position="98"/>
        <end position="313"/>
    </location>
</feature>
<dbReference type="PANTHER" id="PTHR43227:SF11">
    <property type="entry name" value="BLL4140 PROTEIN"/>
    <property type="match status" value="1"/>
</dbReference>
<dbReference type="Gene3D" id="1.10.3720.10">
    <property type="entry name" value="MetI-like"/>
    <property type="match status" value="1"/>
</dbReference>
<sequence>MQSKSLQMLSKEEKKKQPGARRVSGDVSFLSFVKKNHALYVMLIPVIFYFIVFKYVPLLGSVIAFKNYNIFQGFLGSEWVGFKWFELMFNNPMYIDLFKNTMIISFYQIVFAFPAPIILACLLNEVRLMAFKRGVQTVLYLPHFLSWALVYGLAYMMFSTQTGMVNNLFKEIGEPVINFLQSTELFRTVVVGTGIWKEMGWSTIIFLAALSGINPSLYEAAKIDGAGRWKQFIYVTLPGLMPAITILLLLKIGNVLDVGFEQIYIFLNPVTLSVGEVLDTYSYRLGILNGEFSLTTAIGLFKSVIGFILLVSANQLSKRTTGESLY</sequence>
<dbReference type="GO" id="GO:0055085">
    <property type="term" value="P:transmembrane transport"/>
    <property type="evidence" value="ECO:0007669"/>
    <property type="project" value="InterPro"/>
</dbReference>
<comment type="similarity">
    <text evidence="7">Belongs to the binding-protein-dependent transport system permease family.</text>
</comment>
<evidence type="ECO:0000256" key="6">
    <source>
        <dbReference type="ARBA" id="ARBA00023136"/>
    </source>
</evidence>
<dbReference type="SUPFAM" id="SSF161098">
    <property type="entry name" value="MetI-like"/>
    <property type="match status" value="1"/>
</dbReference>
<evidence type="ECO:0000256" key="3">
    <source>
        <dbReference type="ARBA" id="ARBA00022475"/>
    </source>
</evidence>
<keyword evidence="4 7" id="KW-0812">Transmembrane</keyword>
<proteinExistence type="inferred from homology"/>
<organism evidence="9 10">
    <name type="scientific">Paenibacillus algicola</name>
    <dbReference type="NCBI Taxonomy" id="2565926"/>
    <lineage>
        <taxon>Bacteria</taxon>
        <taxon>Bacillati</taxon>
        <taxon>Bacillota</taxon>
        <taxon>Bacilli</taxon>
        <taxon>Bacillales</taxon>
        <taxon>Paenibacillaceae</taxon>
        <taxon>Paenibacillus</taxon>
    </lineage>
</organism>
<dbReference type="InterPro" id="IPR000515">
    <property type="entry name" value="MetI-like"/>
</dbReference>
<dbReference type="AlphaFoldDB" id="A0A4P8XQE8"/>
<feature type="transmembrane region" description="Helical" evidence="7">
    <location>
        <begin position="232"/>
        <end position="250"/>
    </location>
</feature>
<evidence type="ECO:0000256" key="4">
    <source>
        <dbReference type="ARBA" id="ARBA00022692"/>
    </source>
</evidence>
<dbReference type="Proteomes" id="UP000300879">
    <property type="component" value="Chromosome"/>
</dbReference>
<name>A0A4P8XQE8_9BACL</name>
<evidence type="ECO:0000313" key="9">
    <source>
        <dbReference type="EMBL" id="QCT04050.1"/>
    </source>
</evidence>
<accession>A0A4P8XQE8</accession>
<dbReference type="KEGG" id="palo:E6C60_3339"/>